<dbReference type="RefSeq" id="WP_110379368.1">
    <property type="nucleotide sequence ID" value="NZ_CP029288.2"/>
</dbReference>
<organism evidence="2 3">
    <name type="scientific">Acidianus sulfidivorans JP7</name>
    <dbReference type="NCBI Taxonomy" id="619593"/>
    <lineage>
        <taxon>Archaea</taxon>
        <taxon>Thermoproteota</taxon>
        <taxon>Thermoprotei</taxon>
        <taxon>Sulfolobales</taxon>
        <taxon>Sulfolobaceae</taxon>
        <taxon>Acidianus</taxon>
    </lineage>
</organism>
<keyword evidence="3" id="KW-1185">Reference proteome</keyword>
<evidence type="ECO:0008006" key="4">
    <source>
        <dbReference type="Google" id="ProtNLM"/>
    </source>
</evidence>
<evidence type="ECO:0000256" key="1">
    <source>
        <dbReference type="SAM" id="Phobius"/>
    </source>
</evidence>
<dbReference type="KEGG" id="asul:DFR86_02200"/>
<dbReference type="OrthoDB" id="382965at2157"/>
<evidence type="ECO:0000313" key="2">
    <source>
        <dbReference type="EMBL" id="AWR96478.1"/>
    </source>
</evidence>
<sequence>MKFRTLLFLVLILLMLSSLKIDGYSVNIRIYNNYVNNNDIIIMLEYNDTMVRVSGNDTLNIPNETVTLIVYNLQMSYNILINGNNTNEYTFSPSKINTINITVIPKYVNISLNIKGNGEIQLKFSNGTTKIINKSTTLQVLCGSLITLYAKPLHDSFLGWNNSSAYNTLFIIAQNSTTITAEFGQYKSNTTDKVNLSNGYLYLVFLIILGGFYLFLKRKKSI</sequence>
<name>A0A2U9IKC5_9CREN</name>
<dbReference type="AlphaFoldDB" id="A0A2U9IKC5"/>
<gene>
    <name evidence="2" type="ORF">DFR86_02200</name>
</gene>
<dbReference type="EMBL" id="CP029288">
    <property type="protein sequence ID" value="AWR96478.1"/>
    <property type="molecule type" value="Genomic_DNA"/>
</dbReference>
<protein>
    <recommendedName>
        <fullName evidence="4">Bacterial repeat domain-containing protein</fullName>
    </recommendedName>
</protein>
<reference evidence="2 3" key="1">
    <citation type="submission" date="2018-05" db="EMBL/GenBank/DDBJ databases">
        <title>Complete Genome Sequences of Extremely Thermoacidophilic, Metal-Mobilizing Type-Strain Members of the Archaeal Family Sulfolobaceae: Acidianus brierleyi DSM-1651T, Acidianus sulfidivorans DSM-18786T, Metallosphaera hakonensis DSM-7519T, and Metallosphaera prunae DSM-10039T.</title>
        <authorList>
            <person name="Counts J.A."/>
            <person name="Kelly R.M."/>
        </authorList>
    </citation>
    <scope>NUCLEOTIDE SEQUENCE [LARGE SCALE GENOMIC DNA]</scope>
    <source>
        <strain evidence="2 3">JP7</strain>
    </source>
</reference>
<proteinExistence type="predicted"/>
<dbReference type="Proteomes" id="UP000248410">
    <property type="component" value="Chromosome"/>
</dbReference>
<dbReference type="GeneID" id="36836743"/>
<keyword evidence="1" id="KW-1133">Transmembrane helix</keyword>
<keyword evidence="1" id="KW-0472">Membrane</keyword>
<keyword evidence="1" id="KW-0812">Transmembrane</keyword>
<feature type="transmembrane region" description="Helical" evidence="1">
    <location>
        <begin position="199"/>
        <end position="216"/>
    </location>
</feature>
<accession>A0A2U9IKC5</accession>
<evidence type="ECO:0000313" key="3">
    <source>
        <dbReference type="Proteomes" id="UP000248410"/>
    </source>
</evidence>